<feature type="compositionally biased region" description="Basic residues" evidence="2">
    <location>
        <begin position="67"/>
        <end position="77"/>
    </location>
</feature>
<protein>
    <recommendedName>
        <fullName evidence="6">Mitochondrial inner membrane protein</fullName>
    </recommendedName>
</protein>
<feature type="compositionally biased region" description="Basic and acidic residues" evidence="2">
    <location>
        <begin position="1"/>
        <end position="21"/>
    </location>
</feature>
<keyword evidence="3" id="KW-1133">Transmembrane helix</keyword>
<feature type="transmembrane region" description="Helical" evidence="3">
    <location>
        <begin position="104"/>
        <end position="122"/>
    </location>
</feature>
<keyword evidence="3" id="KW-0812">Transmembrane</keyword>
<dbReference type="Gene3D" id="1.10.287.1490">
    <property type="match status" value="1"/>
</dbReference>
<keyword evidence="5" id="KW-1185">Reference proteome</keyword>
<feature type="compositionally biased region" description="Basic and acidic residues" evidence="2">
    <location>
        <begin position="78"/>
        <end position="94"/>
    </location>
</feature>
<feature type="coiled-coil region" evidence="1">
    <location>
        <begin position="232"/>
        <end position="280"/>
    </location>
</feature>
<gene>
    <name evidence="4" type="ORF">JAO82_06160</name>
</gene>
<evidence type="ECO:0008006" key="6">
    <source>
        <dbReference type="Google" id="ProtNLM"/>
    </source>
</evidence>
<sequence>MADKKDSTPKADDKTQDKSAENPKTTGGDGSKAANKVPASKPQSATSGDPLVMPEESKAAPEAKSPLPKKPKTTKPRSKPEPVKSEPLSDEKTADRVIERRRGFVPALLGGILAAMLGFLAARADLVDQFLPKALQSGKTGAEIAALRDEVAAHDTAISGLSANIEGLPIPDLTPLETGLADLTAQIDPLTERLDIITAELQQIQTRLGPMDDRLTELEKRPLTQGVSQSAIAAYERELQTLQSSVAEQRAEMQALVEQARQMEADARAKEDQAAIAAQKAMNRTAVAQMRAALDSGRPYMDQVQLLESNDVSVPAVLSGPAAEGVATIAALQTDFPPAARNALAAVRAQSADGSHSFGTFLQRQLGARSVAPRDGNDPDAILSRAEAALTNGDLSRALREIDSLTEAAKPPLDGWRERAESRLAAIEAADDLAQSLNAN</sequence>
<proteinExistence type="predicted"/>
<comment type="caution">
    <text evidence="4">The sequence shown here is derived from an EMBL/GenBank/DDBJ whole genome shotgun (WGS) entry which is preliminary data.</text>
</comment>
<name>A0A934HJS0_9RHOB</name>
<feature type="region of interest" description="Disordered" evidence="2">
    <location>
        <begin position="1"/>
        <end position="94"/>
    </location>
</feature>
<reference evidence="4" key="1">
    <citation type="submission" date="2020-12" db="EMBL/GenBank/DDBJ databases">
        <title>Pontibaca salina gen. nov., sp. nov., isolated from marine sediment.</title>
        <authorList>
            <person name="Bo J."/>
            <person name="Wang S."/>
            <person name="Song X."/>
            <person name="Du Z."/>
        </authorList>
    </citation>
    <scope>NUCLEOTIDE SEQUENCE</scope>
    <source>
        <strain evidence="4">S1109L</strain>
    </source>
</reference>
<dbReference type="AlphaFoldDB" id="A0A934HJS0"/>
<evidence type="ECO:0000313" key="4">
    <source>
        <dbReference type="EMBL" id="MBI6629464.1"/>
    </source>
</evidence>
<keyword evidence="3" id="KW-0472">Membrane</keyword>
<evidence type="ECO:0000256" key="2">
    <source>
        <dbReference type="SAM" id="MobiDB-lite"/>
    </source>
</evidence>
<keyword evidence="1" id="KW-0175">Coiled coil</keyword>
<dbReference type="RefSeq" id="WP_198685481.1">
    <property type="nucleotide sequence ID" value="NZ_JAEIJD010000003.1"/>
</dbReference>
<dbReference type="EMBL" id="JAEIJD010000003">
    <property type="protein sequence ID" value="MBI6629464.1"/>
    <property type="molecule type" value="Genomic_DNA"/>
</dbReference>
<dbReference type="Proteomes" id="UP000613255">
    <property type="component" value="Unassembled WGS sequence"/>
</dbReference>
<evidence type="ECO:0000256" key="3">
    <source>
        <dbReference type="SAM" id="Phobius"/>
    </source>
</evidence>
<organism evidence="4 5">
    <name type="scientific">Pontibaca salina</name>
    <dbReference type="NCBI Taxonomy" id="2795731"/>
    <lineage>
        <taxon>Bacteria</taxon>
        <taxon>Pseudomonadati</taxon>
        <taxon>Pseudomonadota</taxon>
        <taxon>Alphaproteobacteria</taxon>
        <taxon>Rhodobacterales</taxon>
        <taxon>Roseobacteraceae</taxon>
        <taxon>Pontibaca</taxon>
    </lineage>
</organism>
<evidence type="ECO:0000256" key="1">
    <source>
        <dbReference type="SAM" id="Coils"/>
    </source>
</evidence>
<evidence type="ECO:0000313" key="5">
    <source>
        <dbReference type="Proteomes" id="UP000613255"/>
    </source>
</evidence>
<accession>A0A934HJS0</accession>